<keyword evidence="1" id="KW-0472">Membrane</keyword>
<name>A0ABU5TLZ1_9CYAN</name>
<dbReference type="Proteomes" id="UP001301388">
    <property type="component" value="Unassembled WGS sequence"/>
</dbReference>
<comment type="caution">
    <text evidence="2">The sequence shown here is derived from an EMBL/GenBank/DDBJ whole genome shotgun (WGS) entry which is preliminary data.</text>
</comment>
<keyword evidence="1" id="KW-1133">Transmembrane helix</keyword>
<accession>A0ABU5TLZ1</accession>
<evidence type="ECO:0000313" key="3">
    <source>
        <dbReference type="Proteomes" id="UP001301388"/>
    </source>
</evidence>
<gene>
    <name evidence="2" type="ORF">VB774_17125</name>
</gene>
<dbReference type="EMBL" id="JAYGIE010000087">
    <property type="protein sequence ID" value="MEA5479347.1"/>
    <property type="molecule type" value="Genomic_DNA"/>
</dbReference>
<reference evidence="2 3" key="1">
    <citation type="submission" date="2023-12" db="EMBL/GenBank/DDBJ databases">
        <title>Baltic Sea Cyanobacteria.</title>
        <authorList>
            <person name="Delbaje E."/>
            <person name="Fewer D.P."/>
            <person name="Shishido T.K."/>
        </authorList>
    </citation>
    <scope>NUCLEOTIDE SEQUENCE [LARGE SCALE GENOMIC DNA]</scope>
    <source>
        <strain evidence="2 3">UHCC 0370</strain>
    </source>
</reference>
<dbReference type="RefSeq" id="WP_323262600.1">
    <property type="nucleotide sequence ID" value="NZ_JAYGIE010000087.1"/>
</dbReference>
<evidence type="ECO:0000256" key="1">
    <source>
        <dbReference type="SAM" id="Phobius"/>
    </source>
</evidence>
<evidence type="ECO:0000313" key="2">
    <source>
        <dbReference type="EMBL" id="MEA5479347.1"/>
    </source>
</evidence>
<keyword evidence="3" id="KW-1185">Reference proteome</keyword>
<sequence length="47" mass="5642">MTIYLYHLVDSFDFGLVMFFVTIAYFWEYRFMLAGVIPIHESETTLL</sequence>
<organism evidence="2 3">
    <name type="scientific">Pseudanabaena galeata UHCC 0370</name>
    <dbReference type="NCBI Taxonomy" id="3110310"/>
    <lineage>
        <taxon>Bacteria</taxon>
        <taxon>Bacillati</taxon>
        <taxon>Cyanobacteriota</taxon>
        <taxon>Cyanophyceae</taxon>
        <taxon>Pseudanabaenales</taxon>
        <taxon>Pseudanabaenaceae</taxon>
        <taxon>Pseudanabaena</taxon>
    </lineage>
</organism>
<protein>
    <submittedName>
        <fullName evidence="2">Uncharacterized protein</fullName>
    </submittedName>
</protein>
<keyword evidence="1" id="KW-0812">Transmembrane</keyword>
<feature type="transmembrane region" description="Helical" evidence="1">
    <location>
        <begin position="6"/>
        <end position="27"/>
    </location>
</feature>
<proteinExistence type="predicted"/>